<dbReference type="EMBL" id="JQFK01000104">
    <property type="protein sequence ID" value="KGK36216.1"/>
    <property type="molecule type" value="Genomic_DNA"/>
</dbReference>
<evidence type="ECO:0000313" key="1">
    <source>
        <dbReference type="EMBL" id="KGK36216.1"/>
    </source>
</evidence>
<reference evidence="2" key="1">
    <citation type="journal article" date="2014" name="Microb. Cell Fact.">
        <title>Exploiting Issatchenkia orientalis SD108 for succinic acid production.</title>
        <authorList>
            <person name="Xiao H."/>
            <person name="Shao Z."/>
            <person name="Jiang Y."/>
            <person name="Dole S."/>
            <person name="Zhao H."/>
        </authorList>
    </citation>
    <scope>NUCLEOTIDE SEQUENCE [LARGE SCALE GENOMIC DNA]</scope>
    <source>
        <strain evidence="2">SD108</strain>
    </source>
</reference>
<dbReference type="AlphaFoldDB" id="A0A099NWC0"/>
<organism evidence="1 2">
    <name type="scientific">Pichia kudriavzevii</name>
    <name type="common">Yeast</name>
    <name type="synonym">Issatchenkia orientalis</name>
    <dbReference type="NCBI Taxonomy" id="4909"/>
    <lineage>
        <taxon>Eukaryota</taxon>
        <taxon>Fungi</taxon>
        <taxon>Dikarya</taxon>
        <taxon>Ascomycota</taxon>
        <taxon>Saccharomycotina</taxon>
        <taxon>Pichiomycetes</taxon>
        <taxon>Pichiales</taxon>
        <taxon>Pichiaceae</taxon>
        <taxon>Pichia</taxon>
    </lineage>
</organism>
<comment type="caution">
    <text evidence="1">The sequence shown here is derived from an EMBL/GenBank/DDBJ whole genome shotgun (WGS) entry which is preliminary data.</text>
</comment>
<protein>
    <submittedName>
        <fullName evidence="1">Uncharacterized protein</fullName>
    </submittedName>
</protein>
<sequence length="272" mass="30968">MTRSTGTFELKTYRHISNYPFVQEFSALLTSITILNSLLTIVKGYINLALQNLSKYQIFTTYANSLDTTLDSWLSFFDQKLPFMSNFSFGKHYHDLQQYCYEVVASLNSRYLSLRKSLESVYESSLKKLEPILRLTNNYYESILNFILPMSPTSKTEAIVGKITESSEIDRMKNLSLETYKRLQLTASNVSKLPVHVSDTYKKELENEKSATKAVTSTTRKLSNDAYQTIKPTIEKVVSLTKSTTEEAKNPILDFSEEVIHNAATATGVEVH</sequence>
<proteinExistence type="predicted"/>
<dbReference type="Pfam" id="PF17316">
    <property type="entry name" value="Perilipin_2"/>
    <property type="match status" value="1"/>
</dbReference>
<name>A0A099NWC0_PICKU</name>
<gene>
    <name evidence="1" type="ORF">JL09_g4637</name>
</gene>
<dbReference type="HOGENOM" id="CLU_1023295_0_0_1"/>
<dbReference type="Proteomes" id="UP000029867">
    <property type="component" value="Unassembled WGS sequence"/>
</dbReference>
<dbReference type="VEuPathDB" id="FungiDB:C5L36_0D04005"/>
<accession>A0A099NWC0</accession>
<evidence type="ECO:0000313" key="2">
    <source>
        <dbReference type="Proteomes" id="UP000029867"/>
    </source>
</evidence>